<keyword evidence="5" id="KW-0812">Transmembrane</keyword>
<keyword evidence="5" id="KW-0472">Membrane</keyword>
<dbReference type="AlphaFoldDB" id="A0Y7Q7"/>
<dbReference type="OrthoDB" id="9770043at2"/>
<dbReference type="InterPro" id="IPR011042">
    <property type="entry name" value="6-blade_b-propeller_TolB-like"/>
</dbReference>
<evidence type="ECO:0000256" key="4">
    <source>
        <dbReference type="PROSITE-ProRule" id="PRU00433"/>
    </source>
</evidence>
<evidence type="ECO:0000256" key="3">
    <source>
        <dbReference type="ARBA" id="ARBA00023004"/>
    </source>
</evidence>
<feature type="domain" description="Cytochrome c" evidence="6">
    <location>
        <begin position="421"/>
        <end position="492"/>
    </location>
</feature>
<keyword evidence="2 4" id="KW-0479">Metal-binding</keyword>
<keyword evidence="3 4" id="KW-0408">Iron</keyword>
<dbReference type="InterPro" id="IPR036909">
    <property type="entry name" value="Cyt_c-like_dom_sf"/>
</dbReference>
<dbReference type="SUPFAM" id="SSF46626">
    <property type="entry name" value="Cytochrome c"/>
    <property type="match status" value="1"/>
</dbReference>
<sequence length="494" mass="54416">MTKLIKWIRHIAIAIVAVLISLYLVIKVFVGAVNTPIPGKEFDATTVGSRITVPDGFSIGLYAEKVENARLLAFTLSGDLLVANPNLDQIILLERDANGDGKADGRRILMGQLNGPNGMDFFDDWLYIAETDAIGRIKFDHQTGTTRGNYERIVTGLEPGGNHWRKTLRFGPDGLMYVTMGSSCNVCDEQDERRGTMVRYNPDGSNEEIFARGLRNSAGFDWSPVDGHIYATDNGRDLLGDNFPHCELNKVEQGNHYGWPYANDDKLPDPDFGEGNEAIIALSIAPIFKFQPHNAPLGITYIRGKGFPSEYHNVALVALHGSWNRSDKDGYKVVTLHTDENDTIVEKDFLSGLLQGDDAIGRPADVAEGPDDAIYISDDYANVIYRVAYAEAQKELGLANSTSSFSASNTLAAIDPEQRAMLSAEGAQLFNRFRCVACHAVNGGVKPLQSLGKKYNIATLAKFIERPNPPMPVYPLTDEQRTSLSVYLIENYSE</sequence>
<evidence type="ECO:0000256" key="5">
    <source>
        <dbReference type="SAM" id="Phobius"/>
    </source>
</evidence>
<gene>
    <name evidence="7" type="ORF">GP2143_12936</name>
</gene>
<dbReference type="GO" id="GO:0020037">
    <property type="term" value="F:heme binding"/>
    <property type="evidence" value="ECO:0007669"/>
    <property type="project" value="InterPro"/>
</dbReference>
<feature type="transmembrane region" description="Helical" evidence="5">
    <location>
        <begin position="7"/>
        <end position="26"/>
    </location>
</feature>
<dbReference type="PANTHER" id="PTHR33546">
    <property type="entry name" value="LARGE, MULTIFUNCTIONAL SECRETED PROTEIN-RELATED"/>
    <property type="match status" value="1"/>
</dbReference>
<accession>A0Y7Q7</accession>
<evidence type="ECO:0000256" key="2">
    <source>
        <dbReference type="ARBA" id="ARBA00022723"/>
    </source>
</evidence>
<dbReference type="InterPro" id="IPR011041">
    <property type="entry name" value="Quinoprot_gluc/sorb_DH_b-prop"/>
</dbReference>
<evidence type="ECO:0000313" key="7">
    <source>
        <dbReference type="EMBL" id="EAW32161.1"/>
    </source>
</evidence>
<keyword evidence="5" id="KW-1133">Transmembrane helix</keyword>
<dbReference type="EMBL" id="AAVT01000001">
    <property type="protein sequence ID" value="EAW32161.1"/>
    <property type="molecule type" value="Genomic_DNA"/>
</dbReference>
<dbReference type="SUPFAM" id="SSF50952">
    <property type="entry name" value="Soluble quinoprotein glucose dehydrogenase"/>
    <property type="match status" value="1"/>
</dbReference>
<comment type="caution">
    <text evidence="7">The sequence shown here is derived from an EMBL/GenBank/DDBJ whole genome shotgun (WGS) entry which is preliminary data.</text>
</comment>
<dbReference type="Pfam" id="PF07995">
    <property type="entry name" value="GSDH"/>
    <property type="match status" value="1"/>
</dbReference>
<name>A0Y7Q7_9GAMM</name>
<reference evidence="7 8" key="1">
    <citation type="journal article" date="2010" name="J. Bacteriol.">
        <title>Genome sequence of the oligotrophic marine Gammaproteobacterium HTCC2143, isolated from the Oregon Coast.</title>
        <authorList>
            <person name="Oh H.M."/>
            <person name="Kang I."/>
            <person name="Ferriera S."/>
            <person name="Giovannoni S.J."/>
            <person name="Cho J.C."/>
        </authorList>
    </citation>
    <scope>NUCLEOTIDE SEQUENCE [LARGE SCALE GENOMIC DNA]</scope>
    <source>
        <strain evidence="7 8">HTCC2143</strain>
    </source>
</reference>
<dbReference type="InterPro" id="IPR009056">
    <property type="entry name" value="Cyt_c-like_dom"/>
</dbReference>
<dbReference type="InterPro" id="IPR012938">
    <property type="entry name" value="Glc/Sorbosone_DH"/>
</dbReference>
<dbReference type="GO" id="GO:0046872">
    <property type="term" value="F:metal ion binding"/>
    <property type="evidence" value="ECO:0007669"/>
    <property type="project" value="UniProtKB-KW"/>
</dbReference>
<organism evidence="7 8">
    <name type="scientific">marine gamma proteobacterium HTCC2143</name>
    <dbReference type="NCBI Taxonomy" id="247633"/>
    <lineage>
        <taxon>Bacteria</taxon>
        <taxon>Pseudomonadati</taxon>
        <taxon>Pseudomonadota</taxon>
        <taxon>Gammaproteobacteria</taxon>
        <taxon>Cellvibrionales</taxon>
        <taxon>Spongiibacteraceae</taxon>
        <taxon>BD1-7 clade</taxon>
    </lineage>
</organism>
<dbReference type="STRING" id="247633.GP2143_12936"/>
<dbReference type="PROSITE" id="PS51007">
    <property type="entry name" value="CYTC"/>
    <property type="match status" value="1"/>
</dbReference>
<evidence type="ECO:0000256" key="1">
    <source>
        <dbReference type="ARBA" id="ARBA00022617"/>
    </source>
</evidence>
<dbReference type="GO" id="GO:0009055">
    <property type="term" value="F:electron transfer activity"/>
    <property type="evidence" value="ECO:0007669"/>
    <property type="project" value="InterPro"/>
</dbReference>
<dbReference type="Proteomes" id="UP000004931">
    <property type="component" value="Unassembled WGS sequence"/>
</dbReference>
<evidence type="ECO:0000313" key="8">
    <source>
        <dbReference type="Proteomes" id="UP000004931"/>
    </source>
</evidence>
<proteinExistence type="predicted"/>
<dbReference type="PANTHER" id="PTHR33546:SF1">
    <property type="entry name" value="LARGE, MULTIFUNCTIONAL SECRETED PROTEIN"/>
    <property type="match status" value="1"/>
</dbReference>
<protein>
    <submittedName>
        <fullName evidence="7">Oxidoreductase, putative</fullName>
    </submittedName>
</protein>
<keyword evidence="1 4" id="KW-0349">Heme</keyword>
<evidence type="ECO:0000259" key="6">
    <source>
        <dbReference type="PROSITE" id="PS51007"/>
    </source>
</evidence>
<dbReference type="Gene3D" id="1.10.760.10">
    <property type="entry name" value="Cytochrome c-like domain"/>
    <property type="match status" value="1"/>
</dbReference>
<dbReference type="Gene3D" id="2.120.10.30">
    <property type="entry name" value="TolB, C-terminal domain"/>
    <property type="match status" value="1"/>
</dbReference>
<dbReference type="eggNOG" id="COG2133">
    <property type="taxonomic scope" value="Bacteria"/>
</dbReference>
<keyword evidence="8" id="KW-1185">Reference proteome</keyword>